<dbReference type="AlphaFoldDB" id="A0A1D1VCH4"/>
<evidence type="ECO:0000256" key="2">
    <source>
        <dbReference type="ARBA" id="ARBA00006488"/>
    </source>
</evidence>
<dbReference type="GO" id="GO:0006122">
    <property type="term" value="P:mitochondrial electron transport, ubiquinol to cytochrome c"/>
    <property type="evidence" value="ECO:0007669"/>
    <property type="project" value="TreeGrafter"/>
</dbReference>
<dbReference type="EMBL" id="BDGG01000003">
    <property type="protein sequence ID" value="GAU96198.1"/>
    <property type="molecule type" value="Genomic_DNA"/>
</dbReference>
<dbReference type="PANTHER" id="PTHR10266:SF3">
    <property type="entry name" value="CYTOCHROME C1, HEME PROTEIN, MITOCHONDRIAL"/>
    <property type="match status" value="1"/>
</dbReference>
<feature type="binding site" description="covalent" evidence="14">
    <location>
        <position position="136"/>
    </location>
    <ligand>
        <name>heme c</name>
        <dbReference type="ChEBI" id="CHEBI:61717"/>
    </ligand>
</feature>
<evidence type="ECO:0000256" key="5">
    <source>
        <dbReference type="ARBA" id="ARBA00022660"/>
    </source>
</evidence>
<keyword evidence="7 14" id="KW-0479">Metal-binding</keyword>
<evidence type="ECO:0000313" key="18">
    <source>
        <dbReference type="EMBL" id="GAU96198.1"/>
    </source>
</evidence>
<reference evidence="18 19" key="1">
    <citation type="journal article" date="2016" name="Nat. Commun.">
        <title>Extremotolerant tardigrade genome and improved radiotolerance of human cultured cells by tardigrade-unique protein.</title>
        <authorList>
            <person name="Hashimoto T."/>
            <person name="Horikawa D.D."/>
            <person name="Saito Y."/>
            <person name="Kuwahara H."/>
            <person name="Kozuka-Hata H."/>
            <person name="Shin-I T."/>
            <person name="Minakuchi Y."/>
            <person name="Ohishi K."/>
            <person name="Motoyama A."/>
            <person name="Aizu T."/>
            <person name="Enomoto A."/>
            <person name="Kondo K."/>
            <person name="Tanaka S."/>
            <person name="Hara Y."/>
            <person name="Koshikawa S."/>
            <person name="Sagara H."/>
            <person name="Miura T."/>
            <person name="Yokobori S."/>
            <person name="Miyagawa K."/>
            <person name="Suzuki Y."/>
            <person name="Kubo T."/>
            <person name="Oyama M."/>
            <person name="Kohara Y."/>
            <person name="Fujiyama A."/>
            <person name="Arakawa K."/>
            <person name="Katayama T."/>
            <person name="Toyoda A."/>
            <person name="Kunieda T."/>
        </authorList>
    </citation>
    <scope>NUCLEOTIDE SEQUENCE [LARGE SCALE GENOMIC DNA]</scope>
    <source>
        <strain evidence="18 19">YOKOZUNA-1</strain>
    </source>
</reference>
<keyword evidence="13 16" id="KW-0472">Membrane</keyword>
<feature type="domain" description="Cytochrome c" evidence="17">
    <location>
        <begin position="119"/>
        <end position="271"/>
    </location>
</feature>
<evidence type="ECO:0000256" key="9">
    <source>
        <dbReference type="ARBA" id="ARBA00022982"/>
    </source>
</evidence>
<protein>
    <recommendedName>
        <fullName evidence="17">Cytochrome c domain-containing protein</fullName>
    </recommendedName>
</protein>
<comment type="cofactor">
    <cofactor evidence="14">
        <name>heme c</name>
        <dbReference type="ChEBI" id="CHEBI:61717"/>
    </cofactor>
    <text evidence="14">Binds 1 heme c group covalently per subunit.</text>
</comment>
<organism evidence="18 19">
    <name type="scientific">Ramazzottius varieornatus</name>
    <name type="common">Water bear</name>
    <name type="synonym">Tardigrade</name>
    <dbReference type="NCBI Taxonomy" id="947166"/>
    <lineage>
        <taxon>Eukaryota</taxon>
        <taxon>Metazoa</taxon>
        <taxon>Ecdysozoa</taxon>
        <taxon>Tardigrada</taxon>
        <taxon>Eutardigrada</taxon>
        <taxon>Parachela</taxon>
        <taxon>Hypsibioidea</taxon>
        <taxon>Ramazzottiidae</taxon>
        <taxon>Ramazzottius</taxon>
    </lineage>
</organism>
<proteinExistence type="inferred from homology"/>
<evidence type="ECO:0000256" key="7">
    <source>
        <dbReference type="ARBA" id="ARBA00022723"/>
    </source>
</evidence>
<comment type="similarity">
    <text evidence="2">Belongs to the cytochrome c family.</text>
</comment>
<dbReference type="Pfam" id="PF02167">
    <property type="entry name" value="Cytochrom_C1"/>
    <property type="match status" value="1"/>
</dbReference>
<dbReference type="SUPFAM" id="SSF81496">
    <property type="entry name" value="Cytochrome c1 subunit of cytochrome bc1 complex (Ubiquinol-cytochrome c reductase), transmembrane anchor"/>
    <property type="match status" value="1"/>
</dbReference>
<dbReference type="OrthoDB" id="5925at2759"/>
<dbReference type="GO" id="GO:0020037">
    <property type="term" value="F:heme binding"/>
    <property type="evidence" value="ECO:0007669"/>
    <property type="project" value="InterPro"/>
</dbReference>
<feature type="region of interest" description="Disordered" evidence="15">
    <location>
        <begin position="337"/>
        <end position="357"/>
    </location>
</feature>
<evidence type="ECO:0000256" key="10">
    <source>
        <dbReference type="ARBA" id="ARBA00022989"/>
    </source>
</evidence>
<evidence type="ECO:0000259" key="17">
    <source>
        <dbReference type="PROSITE" id="PS51007"/>
    </source>
</evidence>
<keyword evidence="6 16" id="KW-0812">Transmembrane</keyword>
<feature type="transmembrane region" description="Helical" evidence="16">
    <location>
        <begin position="299"/>
        <end position="318"/>
    </location>
</feature>
<dbReference type="GO" id="GO:0009055">
    <property type="term" value="F:electron transfer activity"/>
    <property type="evidence" value="ECO:0007669"/>
    <property type="project" value="InterPro"/>
</dbReference>
<keyword evidence="12" id="KW-0496">Mitochondrion</keyword>
<dbReference type="FunFam" id="1.10.760.10:FF:000002">
    <property type="entry name" value="Cytochrome c1, heme protein"/>
    <property type="match status" value="1"/>
</dbReference>
<dbReference type="InterPro" id="IPR002326">
    <property type="entry name" value="Cyt_c1"/>
</dbReference>
<dbReference type="InterPro" id="IPR009056">
    <property type="entry name" value="Cyt_c-like_dom"/>
</dbReference>
<dbReference type="Proteomes" id="UP000186922">
    <property type="component" value="Unassembled WGS sequence"/>
</dbReference>
<comment type="subcellular location">
    <subcellularLocation>
        <location evidence="1">Mitochondrion inner membrane</location>
    </subcellularLocation>
</comment>
<evidence type="ECO:0000256" key="3">
    <source>
        <dbReference type="ARBA" id="ARBA00022448"/>
    </source>
</evidence>
<dbReference type="InterPro" id="IPR021157">
    <property type="entry name" value="Cyt_c1_TM_anchor_C"/>
</dbReference>
<sequence>MQGAESSSFASPSTSRYTCLSPAYLHDVRRGMARVLSRLYSGGASYSGSRRAHSFAFGRFAELSAYKKMLYGTLGAAAVAGGCLLYALETSEVEASGIDLHAPHFHWPHSGVIDAFDHNSLRRGYQVYKQVCAACHSLKYIAYRNLVGVTHTEEEAKAEAAAIQVQDGPDENGKMFMRPGKLADYFPKPYPNDAAARAANNGALPPDLSYITLARHGNEHYIFSLLTGYTEAPAGIELRDGQAYNPYFPGGALSMAQQLYDEGVEYEDGTKATVSQMAKDVSEFLSWAAMPEHDSRKRMVIKAVLYFALIYPVVYYAYKFKWSLLKSRKSQYVLLPRPRNRFNPPTSTPSSSAPPSH</sequence>
<dbReference type="STRING" id="947166.A0A1D1VCH4"/>
<feature type="binding site" description="covalent" evidence="14">
    <location>
        <position position="132"/>
    </location>
    <ligand>
        <name>heme c</name>
        <dbReference type="ChEBI" id="CHEBI:61717"/>
    </ligand>
</feature>
<keyword evidence="4 14" id="KW-0349">Heme</keyword>
<dbReference type="SUPFAM" id="SSF46626">
    <property type="entry name" value="Cytochrome c"/>
    <property type="match status" value="1"/>
</dbReference>
<evidence type="ECO:0000256" key="16">
    <source>
        <dbReference type="SAM" id="Phobius"/>
    </source>
</evidence>
<evidence type="ECO:0000256" key="6">
    <source>
        <dbReference type="ARBA" id="ARBA00022692"/>
    </source>
</evidence>
<dbReference type="Gene3D" id="1.10.760.10">
    <property type="entry name" value="Cytochrome c-like domain"/>
    <property type="match status" value="1"/>
</dbReference>
<keyword evidence="10 16" id="KW-1133">Transmembrane helix</keyword>
<keyword evidence="19" id="KW-1185">Reference proteome</keyword>
<comment type="caution">
    <text evidence="18">The sequence shown here is derived from an EMBL/GenBank/DDBJ whole genome shotgun (WGS) entry which is preliminary data.</text>
</comment>
<keyword evidence="5" id="KW-0679">Respiratory chain</keyword>
<dbReference type="PROSITE" id="PS51007">
    <property type="entry name" value="CYTC"/>
    <property type="match status" value="1"/>
</dbReference>
<dbReference type="PRINTS" id="PR00603">
    <property type="entry name" value="CYTOCHROMEC1"/>
</dbReference>
<dbReference type="GO" id="GO:0005743">
    <property type="term" value="C:mitochondrial inner membrane"/>
    <property type="evidence" value="ECO:0007669"/>
    <property type="project" value="UniProtKB-SubCell"/>
</dbReference>
<evidence type="ECO:0000256" key="12">
    <source>
        <dbReference type="ARBA" id="ARBA00023128"/>
    </source>
</evidence>
<gene>
    <name evidence="18" type="primary">RvY_07680-1</name>
    <name evidence="18" type="synonym">RvY_07680.1</name>
    <name evidence="18" type="ORF">RvY_07680</name>
</gene>
<feature type="compositionally biased region" description="Low complexity" evidence="15">
    <location>
        <begin position="341"/>
        <end position="357"/>
    </location>
</feature>
<evidence type="ECO:0000256" key="8">
    <source>
        <dbReference type="ARBA" id="ARBA00022792"/>
    </source>
</evidence>
<name>A0A1D1VCH4_RAMVA</name>
<feature type="binding site" description="covalent" evidence="14">
    <location>
        <position position="255"/>
    </location>
    <ligand>
        <name>heme c</name>
        <dbReference type="ChEBI" id="CHEBI:61717"/>
    </ligand>
</feature>
<dbReference type="Gene3D" id="1.20.5.100">
    <property type="entry name" value="Cytochrome c1, transmembrane anchor, C-terminal"/>
    <property type="match status" value="1"/>
</dbReference>
<evidence type="ECO:0000256" key="4">
    <source>
        <dbReference type="ARBA" id="ARBA00022617"/>
    </source>
</evidence>
<accession>A0A1D1VCH4</accession>
<evidence type="ECO:0000256" key="1">
    <source>
        <dbReference type="ARBA" id="ARBA00004273"/>
    </source>
</evidence>
<dbReference type="GO" id="GO:0046872">
    <property type="term" value="F:metal ion binding"/>
    <property type="evidence" value="ECO:0007669"/>
    <property type="project" value="UniProtKB-KW"/>
</dbReference>
<dbReference type="PANTHER" id="PTHR10266">
    <property type="entry name" value="CYTOCHROME C1"/>
    <property type="match status" value="1"/>
</dbReference>
<evidence type="ECO:0000256" key="14">
    <source>
        <dbReference type="PIRSR" id="PIRSR602326-1"/>
    </source>
</evidence>
<evidence type="ECO:0000256" key="11">
    <source>
        <dbReference type="ARBA" id="ARBA00023004"/>
    </source>
</evidence>
<keyword evidence="9" id="KW-0249">Electron transport</keyword>
<keyword evidence="11 14" id="KW-0408">Iron</keyword>
<evidence type="ECO:0000256" key="15">
    <source>
        <dbReference type="SAM" id="MobiDB-lite"/>
    </source>
</evidence>
<dbReference type="InterPro" id="IPR036909">
    <property type="entry name" value="Cyt_c-like_dom_sf"/>
</dbReference>
<feature type="binding site" description="covalent" evidence="14">
    <location>
        <position position="135"/>
    </location>
    <ligand>
        <name>heme c</name>
        <dbReference type="ChEBI" id="CHEBI:61717"/>
    </ligand>
</feature>
<evidence type="ECO:0000256" key="13">
    <source>
        <dbReference type="ARBA" id="ARBA00023136"/>
    </source>
</evidence>
<evidence type="ECO:0000313" key="19">
    <source>
        <dbReference type="Proteomes" id="UP000186922"/>
    </source>
</evidence>
<keyword evidence="8" id="KW-0999">Mitochondrion inner membrane</keyword>
<keyword evidence="3" id="KW-0813">Transport</keyword>